<dbReference type="PANTHER" id="PTHR21483">
    <property type="entry name" value="RNA POLYMERASE II-ASSOCIATED PROTEIN 1"/>
    <property type="match status" value="1"/>
</dbReference>
<feature type="compositionally biased region" description="Pro residues" evidence="5">
    <location>
        <begin position="16"/>
        <end position="27"/>
    </location>
</feature>
<evidence type="ECO:0000256" key="2">
    <source>
        <dbReference type="ARBA" id="ARBA00009953"/>
    </source>
</evidence>
<dbReference type="PANTHER" id="PTHR21483:SF18">
    <property type="entry name" value="RNA POLYMERASE II-ASSOCIATED PROTEIN 1"/>
    <property type="match status" value="1"/>
</dbReference>
<feature type="compositionally biased region" description="Polar residues" evidence="5">
    <location>
        <begin position="235"/>
        <end position="248"/>
    </location>
</feature>
<organism evidence="9 10">
    <name type="scientific">Cryptococcus floricola</name>
    <dbReference type="NCBI Taxonomy" id="2591691"/>
    <lineage>
        <taxon>Eukaryota</taxon>
        <taxon>Fungi</taxon>
        <taxon>Dikarya</taxon>
        <taxon>Basidiomycota</taxon>
        <taxon>Agaricomycotina</taxon>
        <taxon>Tremellomycetes</taxon>
        <taxon>Tremellales</taxon>
        <taxon>Cryptococcaceae</taxon>
        <taxon>Cryptococcus</taxon>
    </lineage>
</organism>
<proteinExistence type="inferred from homology"/>
<feature type="domain" description="RPAP1 N-terminal" evidence="7">
    <location>
        <begin position="104"/>
        <end position="148"/>
    </location>
</feature>
<evidence type="ECO:0000259" key="6">
    <source>
        <dbReference type="Pfam" id="PF08620"/>
    </source>
</evidence>
<dbReference type="InterPro" id="IPR013930">
    <property type="entry name" value="RPAP1_N"/>
</dbReference>
<feature type="domain" description="RPAP1/MINIYO-like TPR repeats" evidence="8">
    <location>
        <begin position="947"/>
        <end position="1130"/>
    </location>
</feature>
<evidence type="ECO:0000256" key="5">
    <source>
        <dbReference type="SAM" id="MobiDB-lite"/>
    </source>
</evidence>
<feature type="compositionally biased region" description="Basic and acidic residues" evidence="5">
    <location>
        <begin position="100"/>
        <end position="126"/>
    </location>
</feature>
<evidence type="ECO:0000313" key="9">
    <source>
        <dbReference type="EMBL" id="TYJ57731.1"/>
    </source>
</evidence>
<keyword evidence="10" id="KW-1185">Reference proteome</keyword>
<feature type="region of interest" description="Disordered" evidence="5">
    <location>
        <begin position="219"/>
        <end position="261"/>
    </location>
</feature>
<accession>A0A5D3B5A1</accession>
<keyword evidence="4" id="KW-0539">Nucleus</keyword>
<dbReference type="Pfam" id="PF08621">
    <property type="entry name" value="RPAP1_N"/>
    <property type="match status" value="2"/>
</dbReference>
<evidence type="ECO:0000259" key="8">
    <source>
        <dbReference type="Pfam" id="PF25766"/>
    </source>
</evidence>
<protein>
    <submittedName>
        <fullName evidence="9">Uncharacterized protein</fullName>
    </submittedName>
</protein>
<evidence type="ECO:0000256" key="1">
    <source>
        <dbReference type="ARBA" id="ARBA00004123"/>
    </source>
</evidence>
<evidence type="ECO:0000256" key="4">
    <source>
        <dbReference type="ARBA" id="ARBA00023242"/>
    </source>
</evidence>
<keyword evidence="3" id="KW-0804">Transcription</keyword>
<feature type="domain" description="RPAP1 N-terminal" evidence="7">
    <location>
        <begin position="180"/>
        <end position="223"/>
    </location>
</feature>
<name>A0A5D3B5A1_9TREE</name>
<feature type="domain" description="RPAP1 C-terminal" evidence="6">
    <location>
        <begin position="279"/>
        <end position="345"/>
    </location>
</feature>
<evidence type="ECO:0000256" key="3">
    <source>
        <dbReference type="ARBA" id="ARBA00023163"/>
    </source>
</evidence>
<feature type="compositionally biased region" description="Basic and acidic residues" evidence="5">
    <location>
        <begin position="1"/>
        <end position="10"/>
    </location>
</feature>
<feature type="region of interest" description="Disordered" evidence="5">
    <location>
        <begin position="84"/>
        <end position="126"/>
    </location>
</feature>
<gene>
    <name evidence="9" type="ORF">B9479_001585</name>
</gene>
<dbReference type="Pfam" id="PF08620">
    <property type="entry name" value="RPAP1_C"/>
    <property type="match status" value="1"/>
</dbReference>
<dbReference type="AlphaFoldDB" id="A0A5D3B5A1"/>
<evidence type="ECO:0000313" key="10">
    <source>
        <dbReference type="Proteomes" id="UP000322245"/>
    </source>
</evidence>
<dbReference type="InterPro" id="IPR039913">
    <property type="entry name" value="RPAP1/Rba50"/>
</dbReference>
<feature type="compositionally biased region" description="Basic and acidic residues" evidence="5">
    <location>
        <begin position="252"/>
        <end position="261"/>
    </location>
</feature>
<comment type="subcellular location">
    <subcellularLocation>
        <location evidence="1">Nucleus</location>
    </subcellularLocation>
</comment>
<feature type="compositionally biased region" description="Basic and acidic residues" evidence="5">
    <location>
        <begin position="219"/>
        <end position="234"/>
    </location>
</feature>
<comment type="caution">
    <text evidence="9">The sequence shown here is derived from an EMBL/GenBank/DDBJ whole genome shotgun (WGS) entry which is preliminary data.</text>
</comment>
<dbReference type="Proteomes" id="UP000322245">
    <property type="component" value="Unassembled WGS sequence"/>
</dbReference>
<sequence length="1203" mass="131771">MLKDIVEHPSADPTAPSIPQPPQPPAPGGTGFPVPLHRSQRPSAFARARKAQQDRQTTGKQAVGFGTAVESVPVVQVDKVEQDVVGGLNGPGSGSGSEWEQVREQVNEENKRTLEAMTSKERSEEVEELRERFGSKVMGLMQKRADARQKKMSLTQAGAPSLPAVLQPVAGVDTKSILKEVSEENEKRIKDMSAEERAQEMEELRERLGDDVLKGLSRRAEARLGKRKQREVQEVTHSMPNVHTSTPPTADVDPKPKSHEPAKLEWLKPITTPSNDSSTRFDLSGTVLSTAAKASLPTHLGLHHHGESPDLAGYTLQDILYLCRSTVPSQRITMMGVLSKIIAKLNNSGLSQEVAKECEKEGIVQQAIEMGIDVLAGLTRGAGVIRASVDLLFEALGGPSWSWPDDSPSSDTYQASIPTPLSANADPIGITSIPFDDVLPRLSELLSMPDALPPTTTHQLLLILRRATLLPGEMCETLCPIVPVVIKHHVVQRAWPPRPDNSPSTDAIRFLRSITASSRACAEELLSERVYETILKFVVTATWGEESGVEADLGQLLALEVLRVYGALGRYGLSASVVTSSGEVWRLFGAWVRERSATQSSPLEQSLIEAYFNLLSIWTTCAIDPHRTTPEHDITWAQVSALSWQDEVISAAGELVKQTRLGEVAAALNMLVSWTGGAKVNGARAGEEEKQELLESLRNIGLSEPIEKLSSGNEEEVKVCAAAVRLHTQLQPVGMLLNEEVLATLRHAFMVPTKSPQRSATYLRHGLLRLGMQDKTLSSSDWLPIALDLFLSFQIGDEPLALELVDDILRSDWSSSAEPIARQYASLAHADRLEILRPLLHFTILPDVEHVIAPREPSHIYLKATASLRAPPATVEGEKGQSMVGLPLQADWLFSPLNELLRSGSSSALAQVPPDWSASETEIVQSVLLLGQLQCAITGWEDRLGRSRVAFNMMKVFMLEHGQQGATTTSESEVFRDAQVALGMSRLMAHLTNPMTSSGSLMAPIESVSLPFLGAGVPFFQFYTDFIALYEAISFSDLLFSQLLLPPLAMSYPMDYRKLLWNDHATALRGMRMKMDGVPVEDVKGLSGYFEPRETSTEVLSGYARALSRGWVLEDRNPFLFHLAVHHLAATFWEGTEEAKDSTRVGLLVGLLATGPDALLRRLLEWNLSQRGEGVVTEDVKQERKETVTKLTGAKGTQRVEGL</sequence>
<evidence type="ECO:0000259" key="7">
    <source>
        <dbReference type="Pfam" id="PF08621"/>
    </source>
</evidence>
<dbReference type="EMBL" id="NIDF01000010">
    <property type="protein sequence ID" value="TYJ57731.1"/>
    <property type="molecule type" value="Genomic_DNA"/>
</dbReference>
<comment type="similarity">
    <text evidence="2">Belongs to the RPAP1 family.</text>
</comment>
<dbReference type="GO" id="GO:0006366">
    <property type="term" value="P:transcription by RNA polymerase II"/>
    <property type="evidence" value="ECO:0007669"/>
    <property type="project" value="InterPro"/>
</dbReference>
<dbReference type="Pfam" id="PF25766">
    <property type="entry name" value="TPR_RPAP1"/>
    <property type="match status" value="1"/>
</dbReference>
<reference evidence="9 10" key="1">
    <citation type="submission" date="2017-05" db="EMBL/GenBank/DDBJ databases">
        <title>The Genome Sequence of Tsuchiyaea wingfieldii DSM 27421.</title>
        <authorList>
            <person name="Cuomo C."/>
            <person name="Passer A."/>
            <person name="Billmyre B."/>
            <person name="Heitman J."/>
        </authorList>
    </citation>
    <scope>NUCLEOTIDE SEQUENCE [LARGE SCALE GENOMIC DNA]</scope>
    <source>
        <strain evidence="9 10">DSM 27421</strain>
    </source>
</reference>
<dbReference type="InterPro" id="IPR013929">
    <property type="entry name" value="RPAP1_C"/>
</dbReference>
<dbReference type="InterPro" id="IPR057989">
    <property type="entry name" value="TPR_RPAP1/MINIYO-like"/>
</dbReference>
<feature type="region of interest" description="Disordered" evidence="5">
    <location>
        <begin position="1"/>
        <end position="64"/>
    </location>
</feature>